<reference evidence="8 9" key="1">
    <citation type="submission" date="2023-12" db="EMBL/GenBank/DDBJ databases">
        <title>A high-quality genome assembly for Dillenia turbinata (Dilleniales).</title>
        <authorList>
            <person name="Chanderbali A."/>
        </authorList>
    </citation>
    <scope>NUCLEOTIDE SEQUENCE [LARGE SCALE GENOMIC DNA]</scope>
    <source>
        <strain evidence="8">LSX21</strain>
        <tissue evidence="8">Leaf</tissue>
    </source>
</reference>
<dbReference type="Proteomes" id="UP001370490">
    <property type="component" value="Unassembled WGS sequence"/>
</dbReference>
<dbReference type="InterPro" id="IPR033896">
    <property type="entry name" value="MEF2-like_N"/>
</dbReference>
<accession>A0AAN8Z4L2</accession>
<evidence type="ECO:0000259" key="7">
    <source>
        <dbReference type="PROSITE" id="PS51297"/>
    </source>
</evidence>
<dbReference type="PROSITE" id="PS50066">
    <property type="entry name" value="MADS_BOX_2"/>
    <property type="match status" value="1"/>
</dbReference>
<keyword evidence="3" id="KW-0238">DNA-binding</keyword>
<dbReference type="GO" id="GO:0000977">
    <property type="term" value="F:RNA polymerase II transcription regulatory region sequence-specific DNA binding"/>
    <property type="evidence" value="ECO:0007669"/>
    <property type="project" value="InterPro"/>
</dbReference>
<dbReference type="PRINTS" id="PR00404">
    <property type="entry name" value="MADSDOMAIN"/>
</dbReference>
<dbReference type="PROSITE" id="PS51297">
    <property type="entry name" value="K_BOX"/>
    <property type="match status" value="1"/>
</dbReference>
<dbReference type="EMBL" id="JBAMMX010000015">
    <property type="protein sequence ID" value="KAK6926309.1"/>
    <property type="molecule type" value="Genomic_DNA"/>
</dbReference>
<evidence type="ECO:0000313" key="8">
    <source>
        <dbReference type="EMBL" id="KAK6926309.1"/>
    </source>
</evidence>
<dbReference type="AlphaFoldDB" id="A0AAN8Z4L2"/>
<keyword evidence="5" id="KW-0539">Nucleus</keyword>
<dbReference type="GO" id="GO:0003700">
    <property type="term" value="F:DNA-binding transcription factor activity"/>
    <property type="evidence" value="ECO:0007669"/>
    <property type="project" value="InterPro"/>
</dbReference>
<keyword evidence="4" id="KW-0804">Transcription</keyword>
<dbReference type="InterPro" id="IPR002100">
    <property type="entry name" value="TF_MADSbox"/>
</dbReference>
<dbReference type="GO" id="GO:0046983">
    <property type="term" value="F:protein dimerization activity"/>
    <property type="evidence" value="ECO:0007669"/>
    <property type="project" value="InterPro"/>
</dbReference>
<comment type="subcellular location">
    <subcellularLocation>
        <location evidence="1">Nucleus</location>
    </subcellularLocation>
</comment>
<comment type="caution">
    <text evidence="8">The sequence shown here is derived from an EMBL/GenBank/DDBJ whole genome shotgun (WGS) entry which is preliminary data.</text>
</comment>
<dbReference type="InterPro" id="IPR002487">
    <property type="entry name" value="TF_Kbox"/>
</dbReference>
<proteinExistence type="predicted"/>
<feature type="domain" description="MADS-box" evidence="6">
    <location>
        <begin position="1"/>
        <end position="61"/>
    </location>
</feature>
<evidence type="ECO:0000313" key="9">
    <source>
        <dbReference type="Proteomes" id="UP001370490"/>
    </source>
</evidence>
<dbReference type="FunFam" id="3.40.1810.10:FF:000008">
    <property type="entry name" value="MADS-box transcription factor 1"/>
    <property type="match status" value="1"/>
</dbReference>
<dbReference type="InterPro" id="IPR036879">
    <property type="entry name" value="TF_MADSbox_sf"/>
</dbReference>
<protein>
    <submittedName>
        <fullName evidence="8">Transcription factor, K-box</fullName>
    </submittedName>
</protein>
<keyword evidence="2" id="KW-0805">Transcription regulation</keyword>
<dbReference type="GO" id="GO:0045944">
    <property type="term" value="P:positive regulation of transcription by RNA polymerase II"/>
    <property type="evidence" value="ECO:0007669"/>
    <property type="project" value="InterPro"/>
</dbReference>
<dbReference type="SUPFAM" id="SSF55455">
    <property type="entry name" value="SRF-like"/>
    <property type="match status" value="1"/>
</dbReference>
<dbReference type="CDD" id="cd00265">
    <property type="entry name" value="MADS_MEF2_like"/>
    <property type="match status" value="1"/>
</dbReference>
<evidence type="ECO:0000256" key="5">
    <source>
        <dbReference type="ARBA" id="ARBA00023242"/>
    </source>
</evidence>
<dbReference type="Gene3D" id="3.40.1810.10">
    <property type="entry name" value="Transcription factor, MADS-box"/>
    <property type="match status" value="1"/>
</dbReference>
<dbReference type="SMART" id="SM00432">
    <property type="entry name" value="MADS"/>
    <property type="match status" value="1"/>
</dbReference>
<evidence type="ECO:0000256" key="4">
    <source>
        <dbReference type="ARBA" id="ARBA00023163"/>
    </source>
</evidence>
<keyword evidence="9" id="KW-1185">Reference proteome</keyword>
<evidence type="ECO:0000256" key="2">
    <source>
        <dbReference type="ARBA" id="ARBA00023015"/>
    </source>
</evidence>
<gene>
    <name evidence="8" type="ORF">RJ641_008028</name>
</gene>
<dbReference type="InterPro" id="IPR050142">
    <property type="entry name" value="MADS-box/MEF2_TF"/>
</dbReference>
<name>A0AAN8Z4L2_9MAGN</name>
<dbReference type="Pfam" id="PF00319">
    <property type="entry name" value="SRF-TF"/>
    <property type="match status" value="1"/>
</dbReference>
<feature type="domain" description="K-box" evidence="7">
    <location>
        <begin position="97"/>
        <end position="180"/>
    </location>
</feature>
<dbReference type="Pfam" id="PF01486">
    <property type="entry name" value="K-box"/>
    <property type="match status" value="1"/>
</dbReference>
<sequence>MVRGKIELKKIENPTSRQVTFTKRRNGLLKKAYELSVLCEAEVAVIIFSPKGKLYEFSSTSNMRKTVERYLHCAKEVQTFEQELEGHMETHGRLAPVQNLEHEVAIMAKNLEHLEVSQRKLLGRGIGLSSYEELEEIGTQLERSLGTMRARKAQLYEEKMEQLKSMEMHVAASTQHRREG</sequence>
<evidence type="ECO:0000256" key="3">
    <source>
        <dbReference type="ARBA" id="ARBA00023125"/>
    </source>
</evidence>
<evidence type="ECO:0000259" key="6">
    <source>
        <dbReference type="PROSITE" id="PS50066"/>
    </source>
</evidence>
<dbReference type="GO" id="GO:0005634">
    <property type="term" value="C:nucleus"/>
    <property type="evidence" value="ECO:0007669"/>
    <property type="project" value="UniProtKB-SubCell"/>
</dbReference>
<dbReference type="PROSITE" id="PS00350">
    <property type="entry name" value="MADS_BOX_1"/>
    <property type="match status" value="1"/>
</dbReference>
<organism evidence="8 9">
    <name type="scientific">Dillenia turbinata</name>
    <dbReference type="NCBI Taxonomy" id="194707"/>
    <lineage>
        <taxon>Eukaryota</taxon>
        <taxon>Viridiplantae</taxon>
        <taxon>Streptophyta</taxon>
        <taxon>Embryophyta</taxon>
        <taxon>Tracheophyta</taxon>
        <taxon>Spermatophyta</taxon>
        <taxon>Magnoliopsida</taxon>
        <taxon>eudicotyledons</taxon>
        <taxon>Gunneridae</taxon>
        <taxon>Pentapetalae</taxon>
        <taxon>Dilleniales</taxon>
        <taxon>Dilleniaceae</taxon>
        <taxon>Dillenia</taxon>
    </lineage>
</organism>
<evidence type="ECO:0000256" key="1">
    <source>
        <dbReference type="ARBA" id="ARBA00004123"/>
    </source>
</evidence>
<dbReference type="PANTHER" id="PTHR48019">
    <property type="entry name" value="SERUM RESPONSE FACTOR HOMOLOG"/>
    <property type="match status" value="1"/>
</dbReference>